<dbReference type="InterPro" id="IPR002885">
    <property type="entry name" value="PPR_rpt"/>
</dbReference>
<dbReference type="EMBL" id="AYRZ02000009">
    <property type="protein sequence ID" value="PHT72175.1"/>
    <property type="molecule type" value="Genomic_DNA"/>
</dbReference>
<dbReference type="PANTHER" id="PTHR47934">
    <property type="entry name" value="PENTATRICOPEPTIDE REPEAT-CONTAINING PROTEIN PET309, MITOCHONDRIAL"/>
    <property type="match status" value="1"/>
</dbReference>
<comment type="caution">
    <text evidence="4">The sequence shown here is derived from an EMBL/GenBank/DDBJ whole genome shotgun (WGS) entry which is preliminary data.</text>
</comment>
<evidence type="ECO:0000256" key="2">
    <source>
        <dbReference type="ARBA" id="ARBA00022737"/>
    </source>
</evidence>
<evidence type="ECO:0008006" key="6">
    <source>
        <dbReference type="Google" id="ProtNLM"/>
    </source>
</evidence>
<dbReference type="NCBIfam" id="TIGR00756">
    <property type="entry name" value="PPR"/>
    <property type="match status" value="2"/>
</dbReference>
<evidence type="ECO:0000313" key="5">
    <source>
        <dbReference type="Proteomes" id="UP000222542"/>
    </source>
</evidence>
<name>A0A2G2YR76_CAPAN</name>
<reference evidence="4 5" key="1">
    <citation type="journal article" date="2014" name="Nat. Genet.">
        <title>Genome sequence of the hot pepper provides insights into the evolution of pungency in Capsicum species.</title>
        <authorList>
            <person name="Kim S."/>
            <person name="Park M."/>
            <person name="Yeom S.I."/>
            <person name="Kim Y.M."/>
            <person name="Lee J.M."/>
            <person name="Lee H.A."/>
            <person name="Seo E."/>
            <person name="Choi J."/>
            <person name="Cheong K."/>
            <person name="Kim K.T."/>
            <person name="Jung K."/>
            <person name="Lee G.W."/>
            <person name="Oh S.K."/>
            <person name="Bae C."/>
            <person name="Kim S.B."/>
            <person name="Lee H.Y."/>
            <person name="Kim S.Y."/>
            <person name="Kim M.S."/>
            <person name="Kang B.C."/>
            <person name="Jo Y.D."/>
            <person name="Yang H.B."/>
            <person name="Jeong H.J."/>
            <person name="Kang W.H."/>
            <person name="Kwon J.K."/>
            <person name="Shin C."/>
            <person name="Lim J.Y."/>
            <person name="Park J.H."/>
            <person name="Huh J.H."/>
            <person name="Kim J.S."/>
            <person name="Kim B.D."/>
            <person name="Cohen O."/>
            <person name="Paran I."/>
            <person name="Suh M.C."/>
            <person name="Lee S.B."/>
            <person name="Kim Y.K."/>
            <person name="Shin Y."/>
            <person name="Noh S.J."/>
            <person name="Park J."/>
            <person name="Seo Y.S."/>
            <person name="Kwon S.Y."/>
            <person name="Kim H.A."/>
            <person name="Park J.M."/>
            <person name="Kim H.J."/>
            <person name="Choi S.B."/>
            <person name="Bosland P.W."/>
            <person name="Reeves G."/>
            <person name="Jo S.H."/>
            <person name="Lee B.W."/>
            <person name="Cho H.T."/>
            <person name="Choi H.S."/>
            <person name="Lee M.S."/>
            <person name="Yu Y."/>
            <person name="Do Choi Y."/>
            <person name="Park B.S."/>
            <person name="van Deynze A."/>
            <person name="Ashrafi H."/>
            <person name="Hill T."/>
            <person name="Kim W.T."/>
            <person name="Pai H.S."/>
            <person name="Ahn H.K."/>
            <person name="Yeam I."/>
            <person name="Giovannoni J.J."/>
            <person name="Rose J.K."/>
            <person name="Sorensen I."/>
            <person name="Lee S.J."/>
            <person name="Kim R.W."/>
            <person name="Choi I.Y."/>
            <person name="Choi B.S."/>
            <person name="Lim J.S."/>
            <person name="Lee Y.H."/>
            <person name="Choi D."/>
        </authorList>
    </citation>
    <scope>NUCLEOTIDE SEQUENCE [LARGE SCALE GENOMIC DNA]</scope>
    <source>
        <strain evidence="5">cv. CM334</strain>
    </source>
</reference>
<dbReference type="Pfam" id="PF01535">
    <property type="entry name" value="PPR"/>
    <property type="match status" value="1"/>
</dbReference>
<dbReference type="InterPro" id="IPR051114">
    <property type="entry name" value="Mito_RNA_Proc_CCM1"/>
</dbReference>
<feature type="repeat" description="PPR" evidence="3">
    <location>
        <begin position="44"/>
        <end position="78"/>
    </location>
</feature>
<organism evidence="4 5">
    <name type="scientific">Capsicum annuum</name>
    <name type="common">Capsicum pepper</name>
    <dbReference type="NCBI Taxonomy" id="4072"/>
    <lineage>
        <taxon>Eukaryota</taxon>
        <taxon>Viridiplantae</taxon>
        <taxon>Streptophyta</taxon>
        <taxon>Embryophyta</taxon>
        <taxon>Tracheophyta</taxon>
        <taxon>Spermatophyta</taxon>
        <taxon>Magnoliopsida</taxon>
        <taxon>eudicotyledons</taxon>
        <taxon>Gunneridae</taxon>
        <taxon>Pentapetalae</taxon>
        <taxon>asterids</taxon>
        <taxon>lamiids</taxon>
        <taxon>Solanales</taxon>
        <taxon>Solanaceae</taxon>
        <taxon>Solanoideae</taxon>
        <taxon>Capsiceae</taxon>
        <taxon>Capsicum</taxon>
    </lineage>
</organism>
<dbReference type="PANTHER" id="PTHR47934:SF5">
    <property type="entry name" value="PENTACOTRIPEPTIDE-REPEAT REGION OF PRORP DOMAIN-CONTAINING PROTEIN"/>
    <property type="match status" value="1"/>
</dbReference>
<sequence>MKDSGSLPNVSTYTNLMQQLFRVKEFQKAMNLFNEMTEMGVKLDTLAATTIVAGYISQNRVSKMWKVFENMKGKGIVFSRKSYTIFVNELCKVSRTNDIFRFKMDRVQPVIWPILSEKDKGALDLWLETEREEFD</sequence>
<protein>
    <recommendedName>
        <fullName evidence="6">Pentatricopeptide repeat-containing protein</fullName>
    </recommendedName>
</protein>
<accession>A0A2G2YR76</accession>
<dbReference type="SMR" id="A0A2G2YR76"/>
<dbReference type="Proteomes" id="UP000222542">
    <property type="component" value="Unassembled WGS sequence"/>
</dbReference>
<keyword evidence="2" id="KW-0677">Repeat</keyword>
<gene>
    <name evidence="4" type="ORF">T459_22960</name>
</gene>
<proteinExistence type="inferred from homology"/>
<dbReference type="Pfam" id="PF13041">
    <property type="entry name" value="PPR_2"/>
    <property type="match status" value="1"/>
</dbReference>
<evidence type="ECO:0000256" key="1">
    <source>
        <dbReference type="ARBA" id="ARBA00007626"/>
    </source>
</evidence>
<dbReference type="InterPro" id="IPR011990">
    <property type="entry name" value="TPR-like_helical_dom_sf"/>
</dbReference>
<feature type="repeat" description="PPR" evidence="3">
    <location>
        <begin position="9"/>
        <end position="43"/>
    </location>
</feature>
<dbReference type="Gramene" id="PHT72175">
    <property type="protein sequence ID" value="PHT72175"/>
    <property type="gene ID" value="T459_22960"/>
</dbReference>
<keyword evidence="5" id="KW-1185">Reference proteome</keyword>
<evidence type="ECO:0000256" key="3">
    <source>
        <dbReference type="PROSITE-ProRule" id="PRU00708"/>
    </source>
</evidence>
<reference evidence="4 5" key="2">
    <citation type="journal article" date="2017" name="Genome Biol.">
        <title>New reference genome sequences of hot pepper reveal the massive evolution of plant disease-resistance genes by retroduplication.</title>
        <authorList>
            <person name="Kim S."/>
            <person name="Park J."/>
            <person name="Yeom S.I."/>
            <person name="Kim Y.M."/>
            <person name="Seo E."/>
            <person name="Kim K.T."/>
            <person name="Kim M.S."/>
            <person name="Lee J.M."/>
            <person name="Cheong K."/>
            <person name="Shin H.S."/>
            <person name="Kim S.B."/>
            <person name="Han K."/>
            <person name="Lee J."/>
            <person name="Park M."/>
            <person name="Lee H.A."/>
            <person name="Lee H.Y."/>
            <person name="Lee Y."/>
            <person name="Oh S."/>
            <person name="Lee J.H."/>
            <person name="Choi E."/>
            <person name="Choi E."/>
            <person name="Lee S.E."/>
            <person name="Jeon J."/>
            <person name="Kim H."/>
            <person name="Choi G."/>
            <person name="Song H."/>
            <person name="Lee J."/>
            <person name="Lee S.C."/>
            <person name="Kwon J.K."/>
            <person name="Lee H.Y."/>
            <person name="Koo N."/>
            <person name="Hong Y."/>
            <person name="Kim R.W."/>
            <person name="Kang W.H."/>
            <person name="Huh J.H."/>
            <person name="Kang B.C."/>
            <person name="Yang T.J."/>
            <person name="Lee Y.H."/>
            <person name="Bennetzen J.L."/>
            <person name="Choi D."/>
        </authorList>
    </citation>
    <scope>NUCLEOTIDE SEQUENCE [LARGE SCALE GENOMIC DNA]</scope>
    <source>
        <strain evidence="5">cv. CM334</strain>
    </source>
</reference>
<dbReference type="Gene3D" id="1.25.40.10">
    <property type="entry name" value="Tetratricopeptide repeat domain"/>
    <property type="match status" value="1"/>
</dbReference>
<dbReference type="AlphaFoldDB" id="A0A2G2YR76"/>
<evidence type="ECO:0000313" key="4">
    <source>
        <dbReference type="EMBL" id="PHT72175.1"/>
    </source>
</evidence>
<dbReference type="PROSITE" id="PS51375">
    <property type="entry name" value="PPR"/>
    <property type="match status" value="2"/>
</dbReference>
<comment type="similarity">
    <text evidence="1">Belongs to the PPR family. P subfamily.</text>
</comment>